<feature type="chain" id="PRO_5040186430" evidence="2">
    <location>
        <begin position="20"/>
        <end position="159"/>
    </location>
</feature>
<keyword evidence="4" id="KW-1185">Reference proteome</keyword>
<protein>
    <submittedName>
        <fullName evidence="3">Uncharacterized protein</fullName>
    </submittedName>
</protein>
<comment type="caution">
    <text evidence="3">The sequence shown here is derived from an EMBL/GenBank/DDBJ whole genome shotgun (WGS) entry which is preliminary data.</text>
</comment>
<feature type="compositionally biased region" description="Low complexity" evidence="1">
    <location>
        <begin position="70"/>
        <end position="79"/>
    </location>
</feature>
<accession>A0A9P7YH69</accession>
<feature type="signal peptide" evidence="2">
    <location>
        <begin position="1"/>
        <end position="19"/>
    </location>
</feature>
<reference evidence="3" key="1">
    <citation type="journal article" date="2021" name="IMA Fungus">
        <title>Genomic characterization of three marine fungi, including Emericellopsis atlantica sp. nov. with signatures of a generalist lifestyle and marine biomass degradation.</title>
        <authorList>
            <person name="Hagestad O.C."/>
            <person name="Hou L."/>
            <person name="Andersen J.H."/>
            <person name="Hansen E.H."/>
            <person name="Altermark B."/>
            <person name="Li C."/>
            <person name="Kuhnert E."/>
            <person name="Cox R.J."/>
            <person name="Crous P.W."/>
            <person name="Spatafora J.W."/>
            <person name="Lail K."/>
            <person name="Amirebrahimi M."/>
            <person name="Lipzen A."/>
            <person name="Pangilinan J."/>
            <person name="Andreopoulos W."/>
            <person name="Hayes R.D."/>
            <person name="Ng V."/>
            <person name="Grigoriev I.V."/>
            <person name="Jackson S.A."/>
            <person name="Sutton T.D.S."/>
            <person name="Dobson A.D.W."/>
            <person name="Rama T."/>
        </authorList>
    </citation>
    <scope>NUCLEOTIDE SEQUENCE</scope>
    <source>
        <strain evidence="3">TRa018bII</strain>
    </source>
</reference>
<gene>
    <name evidence="3" type="ORF">BJ875DRAFT_496719</name>
</gene>
<keyword evidence="2" id="KW-0732">Signal</keyword>
<proteinExistence type="predicted"/>
<dbReference type="AlphaFoldDB" id="A0A9P7YH69"/>
<organism evidence="3 4">
    <name type="scientific">Amylocarpus encephaloides</name>
    <dbReference type="NCBI Taxonomy" id="45428"/>
    <lineage>
        <taxon>Eukaryota</taxon>
        <taxon>Fungi</taxon>
        <taxon>Dikarya</taxon>
        <taxon>Ascomycota</taxon>
        <taxon>Pezizomycotina</taxon>
        <taxon>Leotiomycetes</taxon>
        <taxon>Helotiales</taxon>
        <taxon>Helotiales incertae sedis</taxon>
        <taxon>Amylocarpus</taxon>
    </lineage>
</organism>
<name>A0A9P7YH69_9HELO</name>
<feature type="region of interest" description="Disordered" evidence="1">
    <location>
        <begin position="60"/>
        <end position="159"/>
    </location>
</feature>
<dbReference type="Proteomes" id="UP000824998">
    <property type="component" value="Unassembled WGS sequence"/>
</dbReference>
<evidence type="ECO:0000256" key="2">
    <source>
        <dbReference type="SAM" id="SignalP"/>
    </source>
</evidence>
<evidence type="ECO:0000256" key="1">
    <source>
        <dbReference type="SAM" id="MobiDB-lite"/>
    </source>
</evidence>
<evidence type="ECO:0000313" key="3">
    <source>
        <dbReference type="EMBL" id="KAG9233381.1"/>
    </source>
</evidence>
<dbReference type="EMBL" id="MU251503">
    <property type="protein sequence ID" value="KAG9233381.1"/>
    <property type="molecule type" value="Genomic_DNA"/>
</dbReference>
<feature type="compositionally biased region" description="Pro residues" evidence="1">
    <location>
        <begin position="80"/>
        <end position="90"/>
    </location>
</feature>
<evidence type="ECO:0000313" key="4">
    <source>
        <dbReference type="Proteomes" id="UP000824998"/>
    </source>
</evidence>
<sequence>MRFPLLVSAFFLFSHSSTALPMKSLSTVVIAKPSPVSQYTQAKTNDILLRAIEKDFLVLGDGQGKAPHAPTSTPASQPIQSPPPSSPPFATPQQISDAKATAEAAQLASNEAGTNAGGPPPGTGSRGGVVGSIPNFQAGTTGGVAGSIPNTQARDQHIE</sequence>